<keyword evidence="2" id="KW-1185">Reference proteome</keyword>
<dbReference type="Proteomes" id="UP000241769">
    <property type="component" value="Unassembled WGS sequence"/>
</dbReference>
<dbReference type="InParanoid" id="A0A2P6N1P7"/>
<dbReference type="EMBL" id="MDYQ01000253">
    <property type="protein sequence ID" value="PRP77840.1"/>
    <property type="molecule type" value="Genomic_DNA"/>
</dbReference>
<proteinExistence type="predicted"/>
<dbReference type="AlphaFoldDB" id="A0A2P6N1P7"/>
<name>A0A2P6N1P7_9EUKA</name>
<accession>A0A2P6N1P7</accession>
<evidence type="ECO:0000313" key="1">
    <source>
        <dbReference type="EMBL" id="PRP77840.1"/>
    </source>
</evidence>
<protein>
    <submittedName>
        <fullName evidence="1">Uncharacterized protein</fullName>
    </submittedName>
</protein>
<comment type="caution">
    <text evidence="1">The sequence shown here is derived from an EMBL/GenBank/DDBJ whole genome shotgun (WGS) entry which is preliminary data.</text>
</comment>
<organism evidence="1 2">
    <name type="scientific">Planoprotostelium fungivorum</name>
    <dbReference type="NCBI Taxonomy" id="1890364"/>
    <lineage>
        <taxon>Eukaryota</taxon>
        <taxon>Amoebozoa</taxon>
        <taxon>Evosea</taxon>
        <taxon>Variosea</taxon>
        <taxon>Cavosteliida</taxon>
        <taxon>Cavosteliaceae</taxon>
        <taxon>Planoprotostelium</taxon>
    </lineage>
</organism>
<sequence>MFSGWDEELLEFFLEWTTYTLSGSDTRLILQLDFDKDVRRKILWGSPHPQAMED</sequence>
<gene>
    <name evidence="1" type="ORF">PROFUN_14159</name>
</gene>
<evidence type="ECO:0000313" key="2">
    <source>
        <dbReference type="Proteomes" id="UP000241769"/>
    </source>
</evidence>
<reference evidence="1 2" key="1">
    <citation type="journal article" date="2018" name="Genome Biol. Evol.">
        <title>Multiple Roots of Fruiting Body Formation in Amoebozoa.</title>
        <authorList>
            <person name="Hillmann F."/>
            <person name="Forbes G."/>
            <person name="Novohradska S."/>
            <person name="Ferling I."/>
            <person name="Riege K."/>
            <person name="Groth M."/>
            <person name="Westermann M."/>
            <person name="Marz M."/>
            <person name="Spaller T."/>
            <person name="Winckler T."/>
            <person name="Schaap P."/>
            <person name="Glockner G."/>
        </authorList>
    </citation>
    <scope>NUCLEOTIDE SEQUENCE [LARGE SCALE GENOMIC DNA]</scope>
    <source>
        <strain evidence="1 2">Jena</strain>
    </source>
</reference>